<accession>A0ABW0NWY3</accession>
<sequence length="235" mass="23529">MAENPTHSLLSRLIAEVFGTLMLVIGVIGAALFISAKTGPLGVALAVGLAVLTAAYAVGHISGGHFNPAVSIGAAAAGRLPWADVLPYIAAQIVGGVLATFLLWLISALSGGKFTADFGAVSNGFDAHSPSGFGIGAAILTEIVVTALFLWIILGVTASGSPAAGFAPLAIGLALTLFHLIAIPVDNASLNPARSIATAVFGGSAALGQLWVFIVAPIVGALIAGLTWKPLFGRK</sequence>
<feature type="transmembrane region" description="Helical" evidence="7">
    <location>
        <begin position="13"/>
        <end position="34"/>
    </location>
</feature>
<name>A0ABW0NWY3_9MICO</name>
<dbReference type="PROSITE" id="PS00221">
    <property type="entry name" value="MIP"/>
    <property type="match status" value="1"/>
</dbReference>
<evidence type="ECO:0000256" key="3">
    <source>
        <dbReference type="ARBA" id="ARBA00022692"/>
    </source>
</evidence>
<dbReference type="PANTHER" id="PTHR45724">
    <property type="entry name" value="AQUAPORIN NIP2-1"/>
    <property type="match status" value="1"/>
</dbReference>
<evidence type="ECO:0000256" key="6">
    <source>
        <dbReference type="RuleBase" id="RU000477"/>
    </source>
</evidence>
<proteinExistence type="inferred from homology"/>
<dbReference type="Gene3D" id="1.20.1080.10">
    <property type="entry name" value="Glycerol uptake facilitator protein"/>
    <property type="match status" value="1"/>
</dbReference>
<feature type="transmembrane region" description="Helical" evidence="7">
    <location>
        <begin position="41"/>
        <end position="59"/>
    </location>
</feature>
<comment type="similarity">
    <text evidence="6">Belongs to the MIP/aquaporin (TC 1.A.8) family.</text>
</comment>
<protein>
    <submittedName>
        <fullName evidence="8">Aquaporin</fullName>
    </submittedName>
</protein>
<keyword evidence="9" id="KW-1185">Reference proteome</keyword>
<dbReference type="InterPro" id="IPR022357">
    <property type="entry name" value="MIP_CS"/>
</dbReference>
<evidence type="ECO:0000256" key="2">
    <source>
        <dbReference type="ARBA" id="ARBA00022448"/>
    </source>
</evidence>
<keyword evidence="2 6" id="KW-0813">Transport</keyword>
<feature type="transmembrane region" description="Helical" evidence="7">
    <location>
        <begin position="132"/>
        <end position="154"/>
    </location>
</feature>
<dbReference type="RefSeq" id="WP_386741077.1">
    <property type="nucleotide sequence ID" value="NZ_JBHSMG010000004.1"/>
</dbReference>
<evidence type="ECO:0000256" key="4">
    <source>
        <dbReference type="ARBA" id="ARBA00022989"/>
    </source>
</evidence>
<gene>
    <name evidence="8" type="ORF">ACFPJ4_14040</name>
</gene>
<reference evidence="9" key="1">
    <citation type="journal article" date="2019" name="Int. J. Syst. Evol. Microbiol.">
        <title>The Global Catalogue of Microorganisms (GCM) 10K type strain sequencing project: providing services to taxonomists for standard genome sequencing and annotation.</title>
        <authorList>
            <consortium name="The Broad Institute Genomics Platform"/>
            <consortium name="The Broad Institute Genome Sequencing Center for Infectious Disease"/>
            <person name="Wu L."/>
            <person name="Ma J."/>
        </authorList>
    </citation>
    <scope>NUCLEOTIDE SEQUENCE [LARGE SCALE GENOMIC DNA]</scope>
    <source>
        <strain evidence="9">CGMCC 4.6997</strain>
    </source>
</reference>
<comment type="caution">
    <text evidence="8">The sequence shown here is derived from an EMBL/GenBank/DDBJ whole genome shotgun (WGS) entry which is preliminary data.</text>
</comment>
<keyword evidence="5 7" id="KW-0472">Membrane</keyword>
<keyword evidence="3 6" id="KW-0812">Transmembrane</keyword>
<feature type="transmembrane region" description="Helical" evidence="7">
    <location>
        <begin position="166"/>
        <end position="185"/>
    </location>
</feature>
<evidence type="ECO:0000256" key="5">
    <source>
        <dbReference type="ARBA" id="ARBA00023136"/>
    </source>
</evidence>
<evidence type="ECO:0000256" key="7">
    <source>
        <dbReference type="SAM" id="Phobius"/>
    </source>
</evidence>
<dbReference type="SUPFAM" id="SSF81338">
    <property type="entry name" value="Aquaporin-like"/>
    <property type="match status" value="1"/>
</dbReference>
<dbReference type="InterPro" id="IPR034294">
    <property type="entry name" value="Aquaporin_transptr"/>
</dbReference>
<dbReference type="EMBL" id="JBHSMG010000004">
    <property type="protein sequence ID" value="MFC5503364.1"/>
    <property type="molecule type" value="Genomic_DNA"/>
</dbReference>
<feature type="transmembrane region" description="Helical" evidence="7">
    <location>
        <begin position="205"/>
        <end position="228"/>
    </location>
</feature>
<evidence type="ECO:0000313" key="9">
    <source>
        <dbReference type="Proteomes" id="UP001596039"/>
    </source>
</evidence>
<feature type="transmembrane region" description="Helical" evidence="7">
    <location>
        <begin position="89"/>
        <end position="112"/>
    </location>
</feature>
<dbReference type="Proteomes" id="UP001596039">
    <property type="component" value="Unassembled WGS sequence"/>
</dbReference>
<organism evidence="8 9">
    <name type="scientific">Lysinimonas soli</name>
    <dbReference type="NCBI Taxonomy" id="1074233"/>
    <lineage>
        <taxon>Bacteria</taxon>
        <taxon>Bacillati</taxon>
        <taxon>Actinomycetota</taxon>
        <taxon>Actinomycetes</taxon>
        <taxon>Micrococcales</taxon>
        <taxon>Microbacteriaceae</taxon>
        <taxon>Lysinimonas</taxon>
    </lineage>
</organism>
<keyword evidence="4 7" id="KW-1133">Transmembrane helix</keyword>
<dbReference type="PRINTS" id="PR00783">
    <property type="entry name" value="MINTRINSICP"/>
</dbReference>
<dbReference type="InterPro" id="IPR023271">
    <property type="entry name" value="Aquaporin-like"/>
</dbReference>
<dbReference type="InterPro" id="IPR000425">
    <property type="entry name" value="MIP"/>
</dbReference>
<comment type="subcellular location">
    <subcellularLocation>
        <location evidence="1">Membrane</location>
        <topology evidence="1">Multi-pass membrane protein</topology>
    </subcellularLocation>
</comment>
<dbReference type="PANTHER" id="PTHR45724:SF13">
    <property type="entry name" value="AQUAPORIN NIP1-1-RELATED"/>
    <property type="match status" value="1"/>
</dbReference>
<dbReference type="Pfam" id="PF00230">
    <property type="entry name" value="MIP"/>
    <property type="match status" value="1"/>
</dbReference>
<evidence type="ECO:0000256" key="1">
    <source>
        <dbReference type="ARBA" id="ARBA00004141"/>
    </source>
</evidence>
<evidence type="ECO:0000313" key="8">
    <source>
        <dbReference type="EMBL" id="MFC5503364.1"/>
    </source>
</evidence>